<accession>A0ABP8KSI3</accession>
<dbReference type="InterPro" id="IPR051015">
    <property type="entry name" value="EvgA-like"/>
</dbReference>
<keyword evidence="1 3" id="KW-0597">Phosphoprotein</keyword>
<dbReference type="InterPro" id="IPR001789">
    <property type="entry name" value="Sig_transdc_resp-reg_receiver"/>
</dbReference>
<dbReference type="PROSITE" id="PS50043">
    <property type="entry name" value="HTH_LUXR_2"/>
    <property type="match status" value="1"/>
</dbReference>
<dbReference type="InterPro" id="IPR016032">
    <property type="entry name" value="Sig_transdc_resp-reg_C-effctor"/>
</dbReference>
<evidence type="ECO:0000256" key="1">
    <source>
        <dbReference type="ARBA" id="ARBA00022553"/>
    </source>
</evidence>
<dbReference type="RefSeq" id="WP_345270210.1">
    <property type="nucleotide sequence ID" value="NZ_BAABHB010000012.1"/>
</dbReference>
<evidence type="ECO:0000313" key="7">
    <source>
        <dbReference type="Proteomes" id="UP001500936"/>
    </source>
</evidence>
<dbReference type="PANTHER" id="PTHR45566:SF2">
    <property type="entry name" value="NARL SUBFAMILY"/>
    <property type="match status" value="1"/>
</dbReference>
<proteinExistence type="predicted"/>
<dbReference type="EMBL" id="BAABHB010000012">
    <property type="protein sequence ID" value="GAA4414640.1"/>
    <property type="molecule type" value="Genomic_DNA"/>
</dbReference>
<dbReference type="InterPro" id="IPR011006">
    <property type="entry name" value="CheY-like_superfamily"/>
</dbReference>
<keyword evidence="7" id="KW-1185">Reference proteome</keyword>
<sequence>MTETRKIRVLLADDHALFSDGLVLQLSAGNSPVEVVGQVFRGEDVRPAVLRHAPDVVLLDINLPTLNGIDCARQLRKDAPTVRLIMLTMYAYRKFIDECRQMGVSGYLLKSERADVIIGTICRVQNGETVFPEMPNNHAHDKDEFVRRFKLTPTEVKIIRLIHQGLSSQQIAERLFVSFDTVRSHRKNIYRKLEINHLSELLTFAGEFGLVADTGKTV</sequence>
<comment type="caution">
    <text evidence="6">The sequence shown here is derived from an EMBL/GenBank/DDBJ whole genome shotgun (WGS) entry which is preliminary data.</text>
</comment>
<dbReference type="SUPFAM" id="SSF52172">
    <property type="entry name" value="CheY-like"/>
    <property type="match status" value="1"/>
</dbReference>
<dbReference type="Pfam" id="PF00072">
    <property type="entry name" value="Response_reg"/>
    <property type="match status" value="1"/>
</dbReference>
<dbReference type="InterPro" id="IPR000792">
    <property type="entry name" value="Tscrpt_reg_LuxR_C"/>
</dbReference>
<feature type="domain" description="Response regulatory" evidence="5">
    <location>
        <begin position="8"/>
        <end position="125"/>
    </location>
</feature>
<dbReference type="SMART" id="SM00421">
    <property type="entry name" value="HTH_LUXR"/>
    <property type="match status" value="1"/>
</dbReference>
<evidence type="ECO:0000259" key="5">
    <source>
        <dbReference type="PROSITE" id="PS50110"/>
    </source>
</evidence>
<dbReference type="PROSITE" id="PS50110">
    <property type="entry name" value="RESPONSE_REGULATORY"/>
    <property type="match status" value="1"/>
</dbReference>
<protein>
    <submittedName>
        <fullName evidence="6">Response regulator transcription factor</fullName>
    </submittedName>
</protein>
<organism evidence="6 7">
    <name type="scientific">Nibrella viscosa</name>
    <dbReference type="NCBI Taxonomy" id="1084524"/>
    <lineage>
        <taxon>Bacteria</taxon>
        <taxon>Pseudomonadati</taxon>
        <taxon>Bacteroidota</taxon>
        <taxon>Cytophagia</taxon>
        <taxon>Cytophagales</taxon>
        <taxon>Spirosomataceae</taxon>
        <taxon>Nibrella</taxon>
    </lineage>
</organism>
<dbReference type="SMART" id="SM00448">
    <property type="entry name" value="REC"/>
    <property type="match status" value="1"/>
</dbReference>
<keyword evidence="2" id="KW-0238">DNA-binding</keyword>
<evidence type="ECO:0000313" key="6">
    <source>
        <dbReference type="EMBL" id="GAA4414640.1"/>
    </source>
</evidence>
<dbReference type="InterPro" id="IPR058245">
    <property type="entry name" value="NreC/VraR/RcsB-like_REC"/>
</dbReference>
<dbReference type="PROSITE" id="PS00622">
    <property type="entry name" value="HTH_LUXR_1"/>
    <property type="match status" value="1"/>
</dbReference>
<name>A0ABP8KSI3_9BACT</name>
<dbReference type="SUPFAM" id="SSF46894">
    <property type="entry name" value="C-terminal effector domain of the bipartite response regulators"/>
    <property type="match status" value="1"/>
</dbReference>
<dbReference type="PRINTS" id="PR00038">
    <property type="entry name" value="HTHLUXR"/>
</dbReference>
<evidence type="ECO:0000256" key="2">
    <source>
        <dbReference type="ARBA" id="ARBA00023125"/>
    </source>
</evidence>
<dbReference type="CDD" id="cd06170">
    <property type="entry name" value="LuxR_C_like"/>
    <property type="match status" value="1"/>
</dbReference>
<dbReference type="PANTHER" id="PTHR45566">
    <property type="entry name" value="HTH-TYPE TRANSCRIPTIONAL REGULATOR YHJB-RELATED"/>
    <property type="match status" value="1"/>
</dbReference>
<feature type="domain" description="HTH luxR-type" evidence="4">
    <location>
        <begin position="144"/>
        <end position="209"/>
    </location>
</feature>
<gene>
    <name evidence="6" type="ORF">GCM10023187_44370</name>
</gene>
<dbReference type="Gene3D" id="3.40.50.2300">
    <property type="match status" value="1"/>
</dbReference>
<feature type="modified residue" description="4-aspartylphosphate" evidence="3">
    <location>
        <position position="60"/>
    </location>
</feature>
<dbReference type="Pfam" id="PF00196">
    <property type="entry name" value="GerE"/>
    <property type="match status" value="1"/>
</dbReference>
<dbReference type="Proteomes" id="UP001500936">
    <property type="component" value="Unassembled WGS sequence"/>
</dbReference>
<evidence type="ECO:0000259" key="4">
    <source>
        <dbReference type="PROSITE" id="PS50043"/>
    </source>
</evidence>
<reference evidence="7" key="1">
    <citation type="journal article" date="2019" name="Int. J. Syst. Evol. Microbiol.">
        <title>The Global Catalogue of Microorganisms (GCM) 10K type strain sequencing project: providing services to taxonomists for standard genome sequencing and annotation.</title>
        <authorList>
            <consortium name="The Broad Institute Genomics Platform"/>
            <consortium name="The Broad Institute Genome Sequencing Center for Infectious Disease"/>
            <person name="Wu L."/>
            <person name="Ma J."/>
        </authorList>
    </citation>
    <scope>NUCLEOTIDE SEQUENCE [LARGE SCALE GENOMIC DNA]</scope>
    <source>
        <strain evidence="7">JCM 17925</strain>
    </source>
</reference>
<evidence type="ECO:0000256" key="3">
    <source>
        <dbReference type="PROSITE-ProRule" id="PRU00169"/>
    </source>
</evidence>
<dbReference type="CDD" id="cd17535">
    <property type="entry name" value="REC_NarL-like"/>
    <property type="match status" value="1"/>
</dbReference>